<dbReference type="EMBL" id="WQMS01000001">
    <property type="protein sequence ID" value="MVO76469.1"/>
    <property type="molecule type" value="Genomic_DNA"/>
</dbReference>
<dbReference type="GO" id="GO:0097367">
    <property type="term" value="F:carbohydrate derivative binding"/>
    <property type="evidence" value="ECO:0007669"/>
    <property type="project" value="InterPro"/>
</dbReference>
<gene>
    <name evidence="4" type="ORF">GON01_00745</name>
</gene>
<dbReference type="EC" id="4.2.1.126" evidence="4"/>
<protein>
    <submittedName>
        <fullName evidence="4">N-acetylmuramic acid 6-phosphate etherase</fullName>
        <ecNumber evidence="4">4.2.1.126</ecNumber>
    </submittedName>
</protein>
<dbReference type="GO" id="GO:0016803">
    <property type="term" value="F:ether hydrolase activity"/>
    <property type="evidence" value="ECO:0007669"/>
    <property type="project" value="TreeGrafter"/>
</dbReference>
<dbReference type="GO" id="GO:0046348">
    <property type="term" value="P:amino sugar catabolic process"/>
    <property type="evidence" value="ECO:0007669"/>
    <property type="project" value="InterPro"/>
</dbReference>
<comment type="caution">
    <text evidence="4">The sequence shown here is derived from an EMBL/GenBank/DDBJ whole genome shotgun (WGS) entry which is preliminary data.</text>
</comment>
<dbReference type="GO" id="GO:0009254">
    <property type="term" value="P:peptidoglycan turnover"/>
    <property type="evidence" value="ECO:0007669"/>
    <property type="project" value="TreeGrafter"/>
</dbReference>
<reference evidence="4 5" key="1">
    <citation type="submission" date="2019-12" db="EMBL/GenBank/DDBJ databases">
        <authorList>
            <person name="Huq M.A."/>
        </authorList>
    </citation>
    <scope>NUCLEOTIDE SEQUENCE [LARGE SCALE GENOMIC DNA]</scope>
    <source>
        <strain evidence="4 5">MAH-20</strain>
    </source>
</reference>
<keyword evidence="5" id="KW-1185">Reference proteome</keyword>
<dbReference type="InterPro" id="IPR046348">
    <property type="entry name" value="SIS_dom_sf"/>
</dbReference>
<dbReference type="PANTHER" id="PTHR10088:SF4">
    <property type="entry name" value="GLUCOKINASE REGULATORY PROTEIN"/>
    <property type="match status" value="1"/>
</dbReference>
<dbReference type="Pfam" id="PF22645">
    <property type="entry name" value="GKRP_SIS_N"/>
    <property type="match status" value="1"/>
</dbReference>
<feature type="domain" description="SIS" evidence="3">
    <location>
        <begin position="50"/>
        <end position="211"/>
    </location>
</feature>
<keyword evidence="2" id="KW-0119">Carbohydrate metabolism</keyword>
<evidence type="ECO:0000259" key="3">
    <source>
        <dbReference type="PROSITE" id="PS51464"/>
    </source>
</evidence>
<dbReference type="InterPro" id="IPR001347">
    <property type="entry name" value="SIS_dom"/>
</dbReference>
<dbReference type="PANTHER" id="PTHR10088">
    <property type="entry name" value="GLUCOKINASE REGULATORY PROTEIN"/>
    <property type="match status" value="1"/>
</dbReference>
<keyword evidence="1 4" id="KW-0456">Lyase</keyword>
<evidence type="ECO:0000256" key="2">
    <source>
        <dbReference type="ARBA" id="ARBA00023277"/>
    </source>
</evidence>
<dbReference type="InterPro" id="IPR005486">
    <property type="entry name" value="Glucokinase_regulatory_CS"/>
</dbReference>
<dbReference type="Gene3D" id="3.40.50.10490">
    <property type="entry name" value="Glucose-6-phosphate isomerase like protein, domain 1"/>
    <property type="match status" value="1"/>
</dbReference>
<dbReference type="NCBIfam" id="NF003915">
    <property type="entry name" value="PRK05441.1"/>
    <property type="match status" value="1"/>
</dbReference>
<dbReference type="CDD" id="cd05007">
    <property type="entry name" value="SIS_Etherase"/>
    <property type="match status" value="1"/>
</dbReference>
<dbReference type="InterPro" id="IPR005488">
    <property type="entry name" value="Etherase_MurQ"/>
</dbReference>
<dbReference type="GO" id="GO:0016835">
    <property type="term" value="F:carbon-oxygen lyase activity"/>
    <property type="evidence" value="ECO:0007669"/>
    <property type="project" value="InterPro"/>
</dbReference>
<evidence type="ECO:0000313" key="5">
    <source>
        <dbReference type="Proteomes" id="UP000441389"/>
    </source>
</evidence>
<dbReference type="Gene3D" id="1.10.8.1080">
    <property type="match status" value="1"/>
</dbReference>
<organism evidence="4 5">
    <name type="scientific">Sphingomonas horti</name>
    <dbReference type="NCBI Taxonomy" id="2682842"/>
    <lineage>
        <taxon>Bacteria</taxon>
        <taxon>Pseudomonadati</taxon>
        <taxon>Pseudomonadota</taxon>
        <taxon>Alphaproteobacteria</taxon>
        <taxon>Sphingomonadales</taxon>
        <taxon>Sphingomonadaceae</taxon>
        <taxon>Sphingomonas</taxon>
    </lineage>
</organism>
<dbReference type="Proteomes" id="UP000441389">
    <property type="component" value="Unassembled WGS sequence"/>
</dbReference>
<dbReference type="PROSITE" id="PS51464">
    <property type="entry name" value="SIS"/>
    <property type="match status" value="1"/>
</dbReference>
<dbReference type="SUPFAM" id="SSF53697">
    <property type="entry name" value="SIS domain"/>
    <property type="match status" value="1"/>
</dbReference>
<accession>A0A6I4IWK4</accession>
<proteinExistence type="predicted"/>
<dbReference type="AlphaFoldDB" id="A0A6I4IWK4"/>
<name>A0A6I4IWK4_9SPHN</name>
<sequence length="285" mass="29157">MSTEWISPRYADLDLWPTHEAVAAMLEGQLAAAAAAHAQSRAIADAADAAAHRLRQDGRLIYAGAGTSGRLAVLDGVELGPTFDWDRTVYALAGGMGALLDSVEGAEDDAAAGEAAIREASPTPADVMIGVAASGRTPFTLGALRAAAAAGALTIGLASNAGTPLLALADHAILLETGPEVVAGSTRMKAGTAQKIALNILSTAIMLRLDRIHAGLMVDMRVSNAKLRVRAATIVSKIAETDLGTAEAALVASRGSIKRAVLIARGIDEGAIETADGNLRQALRR</sequence>
<dbReference type="RefSeq" id="WP_157025077.1">
    <property type="nucleotide sequence ID" value="NZ_WQMS01000001.1"/>
</dbReference>
<evidence type="ECO:0000313" key="4">
    <source>
        <dbReference type="EMBL" id="MVO76469.1"/>
    </source>
</evidence>
<dbReference type="InterPro" id="IPR040190">
    <property type="entry name" value="MURQ/GCKR"/>
</dbReference>
<dbReference type="PROSITE" id="PS01272">
    <property type="entry name" value="GCKR"/>
    <property type="match status" value="1"/>
</dbReference>
<evidence type="ECO:0000256" key="1">
    <source>
        <dbReference type="ARBA" id="ARBA00023239"/>
    </source>
</evidence>